<evidence type="ECO:0000313" key="3">
    <source>
        <dbReference type="Ensembl" id="ENSLBEP00000022000.1"/>
    </source>
</evidence>
<evidence type="ECO:0000313" key="4">
    <source>
        <dbReference type="Proteomes" id="UP000261660"/>
    </source>
</evidence>
<dbReference type="InParanoid" id="A0A3Q3MNM4"/>
<dbReference type="Proteomes" id="UP000261660">
    <property type="component" value="Unplaced"/>
</dbReference>
<proteinExistence type="predicted"/>
<evidence type="ECO:0000256" key="1">
    <source>
        <dbReference type="SAM" id="MobiDB-lite"/>
    </source>
</evidence>
<feature type="compositionally biased region" description="Basic and acidic residues" evidence="1">
    <location>
        <begin position="110"/>
        <end position="127"/>
    </location>
</feature>
<dbReference type="GeneTree" id="ENSGT01030000234768"/>
<dbReference type="Ensembl" id="ENSLBET00000023168.1">
    <property type="protein sequence ID" value="ENSLBEP00000022000.1"/>
    <property type="gene ID" value="ENSLBEG00000016897.1"/>
</dbReference>
<dbReference type="InterPro" id="IPR011029">
    <property type="entry name" value="DEATH-like_dom_sf"/>
</dbReference>
<accession>A0A3Q3MNM4</accession>
<reference evidence="3" key="2">
    <citation type="submission" date="2025-09" db="UniProtKB">
        <authorList>
            <consortium name="Ensembl"/>
        </authorList>
    </citation>
    <scope>IDENTIFICATION</scope>
</reference>
<reference evidence="3" key="1">
    <citation type="submission" date="2025-08" db="UniProtKB">
        <authorList>
            <consortium name="Ensembl"/>
        </authorList>
    </citation>
    <scope>IDENTIFICATION</scope>
</reference>
<dbReference type="SUPFAM" id="SSF47986">
    <property type="entry name" value="DEATH domain"/>
    <property type="match status" value="1"/>
</dbReference>
<dbReference type="AlphaFoldDB" id="A0A3Q3MNM4"/>
<dbReference type="PROSITE" id="PS50824">
    <property type="entry name" value="DAPIN"/>
    <property type="match status" value="1"/>
</dbReference>
<dbReference type="Pfam" id="PF02758">
    <property type="entry name" value="PYRIN"/>
    <property type="match status" value="1"/>
</dbReference>
<feature type="region of interest" description="Disordered" evidence="1">
    <location>
        <begin position="102"/>
        <end position="127"/>
    </location>
</feature>
<feature type="domain" description="Pyrin" evidence="2">
    <location>
        <begin position="1"/>
        <end position="90"/>
    </location>
</feature>
<dbReference type="SMART" id="SM01289">
    <property type="entry name" value="PYRIN"/>
    <property type="match status" value="1"/>
</dbReference>
<keyword evidence="4" id="KW-1185">Reference proteome</keyword>
<evidence type="ECO:0000259" key="2">
    <source>
        <dbReference type="PROSITE" id="PS50824"/>
    </source>
</evidence>
<sequence>MARTTFKLAIVEVLDDLNEEDYLRFCDQLRDRREKPRVSRNNVEGKRRWEVAGVLVSTFTGCKAVQVTLDLLRQLNLNEEAEELAEALTGGSESCAVPLSATGCSTGRPSGDEAKRGGGCSKDSKSL</sequence>
<protein>
    <recommendedName>
        <fullName evidence="2">Pyrin domain-containing protein</fullName>
    </recommendedName>
</protein>
<dbReference type="Gene3D" id="1.10.533.10">
    <property type="entry name" value="Death Domain, Fas"/>
    <property type="match status" value="1"/>
</dbReference>
<dbReference type="InterPro" id="IPR004020">
    <property type="entry name" value="DAPIN"/>
</dbReference>
<organism evidence="3 4">
    <name type="scientific">Labrus bergylta</name>
    <name type="common">ballan wrasse</name>
    <dbReference type="NCBI Taxonomy" id="56723"/>
    <lineage>
        <taxon>Eukaryota</taxon>
        <taxon>Metazoa</taxon>
        <taxon>Chordata</taxon>
        <taxon>Craniata</taxon>
        <taxon>Vertebrata</taxon>
        <taxon>Euteleostomi</taxon>
        <taxon>Actinopterygii</taxon>
        <taxon>Neopterygii</taxon>
        <taxon>Teleostei</taxon>
        <taxon>Neoteleostei</taxon>
        <taxon>Acanthomorphata</taxon>
        <taxon>Eupercaria</taxon>
        <taxon>Labriformes</taxon>
        <taxon>Labridae</taxon>
        <taxon>Labrus</taxon>
    </lineage>
</organism>
<name>A0A3Q3MNM4_9LABR</name>